<keyword evidence="4" id="KW-0663">Pyridoxal phosphate</keyword>
<evidence type="ECO:0000256" key="3">
    <source>
        <dbReference type="ARBA" id="ARBA00022679"/>
    </source>
</evidence>
<evidence type="ECO:0000256" key="2">
    <source>
        <dbReference type="ARBA" id="ARBA00022576"/>
    </source>
</evidence>
<dbReference type="GO" id="GO:0030170">
    <property type="term" value="F:pyridoxal phosphate binding"/>
    <property type="evidence" value="ECO:0007669"/>
    <property type="project" value="InterPro"/>
</dbReference>
<dbReference type="GO" id="GO:0003677">
    <property type="term" value="F:DNA binding"/>
    <property type="evidence" value="ECO:0007669"/>
    <property type="project" value="UniProtKB-KW"/>
</dbReference>
<dbReference type="PANTHER" id="PTHR46577">
    <property type="entry name" value="HTH-TYPE TRANSCRIPTIONAL REGULATORY PROTEIN GABR"/>
    <property type="match status" value="1"/>
</dbReference>
<comment type="caution">
    <text evidence="9">The sequence shown here is derived from an EMBL/GenBank/DDBJ whole genome shotgun (WGS) entry which is preliminary data.</text>
</comment>
<proteinExistence type="inferred from homology"/>
<dbReference type="SUPFAM" id="SSF46785">
    <property type="entry name" value="Winged helix' DNA-binding domain"/>
    <property type="match status" value="1"/>
</dbReference>
<dbReference type="Gene3D" id="1.10.10.10">
    <property type="entry name" value="Winged helix-like DNA-binding domain superfamily/Winged helix DNA-binding domain"/>
    <property type="match status" value="1"/>
</dbReference>
<dbReference type="FunFam" id="3.40.640.10:FF:000023">
    <property type="entry name" value="Transcriptional regulator, GntR family"/>
    <property type="match status" value="1"/>
</dbReference>
<keyword evidence="3 9" id="KW-0808">Transferase</keyword>
<dbReference type="InterPro" id="IPR004839">
    <property type="entry name" value="Aminotransferase_I/II_large"/>
</dbReference>
<dbReference type="GO" id="GO:0003700">
    <property type="term" value="F:DNA-binding transcription factor activity"/>
    <property type="evidence" value="ECO:0007669"/>
    <property type="project" value="InterPro"/>
</dbReference>
<reference evidence="9 10" key="1">
    <citation type="journal article" date="2020" name="Int. J. Syst. Evol. Microbiol.">
        <title>Paraburkholderia madseniana sp. nov., a phenolic acid-degrading bacterium isolated from acidic forest soil.</title>
        <authorList>
            <person name="Wilhelm R.C."/>
            <person name="Murphy S.J.L."/>
            <person name="Feriancek N.M."/>
            <person name="Karasz D.C."/>
            <person name="DeRito C.M."/>
            <person name="Newman J.D."/>
            <person name="Buckley D.H."/>
        </authorList>
    </citation>
    <scope>NUCLEOTIDE SEQUENCE [LARGE SCALE GENOMIC DNA]</scope>
    <source>
        <strain evidence="9 10">RP11</strain>
    </source>
</reference>
<evidence type="ECO:0000256" key="4">
    <source>
        <dbReference type="ARBA" id="ARBA00022898"/>
    </source>
</evidence>
<dbReference type="InterPro" id="IPR015424">
    <property type="entry name" value="PyrdxlP-dep_Trfase"/>
</dbReference>
<dbReference type="InterPro" id="IPR036390">
    <property type="entry name" value="WH_DNA-bd_sf"/>
</dbReference>
<dbReference type="PROSITE" id="PS50949">
    <property type="entry name" value="HTH_GNTR"/>
    <property type="match status" value="1"/>
</dbReference>
<gene>
    <name evidence="9" type="ORF">FSO04_42525</name>
</gene>
<evidence type="ECO:0000259" key="8">
    <source>
        <dbReference type="PROSITE" id="PS50949"/>
    </source>
</evidence>
<dbReference type="SUPFAM" id="SSF53383">
    <property type="entry name" value="PLP-dependent transferases"/>
    <property type="match status" value="1"/>
</dbReference>
<dbReference type="Gene3D" id="3.40.640.10">
    <property type="entry name" value="Type I PLP-dependent aspartate aminotransferase-like (Major domain)"/>
    <property type="match status" value="1"/>
</dbReference>
<protein>
    <submittedName>
        <fullName evidence="9">Aminotransferase class I/II-fold pyridoxal phosphate-dependent enzyme</fullName>
    </submittedName>
</protein>
<evidence type="ECO:0000256" key="7">
    <source>
        <dbReference type="ARBA" id="ARBA00023163"/>
    </source>
</evidence>
<keyword evidence="2 9" id="KW-0032">Aminotransferase</keyword>
<dbReference type="CDD" id="cd00609">
    <property type="entry name" value="AAT_like"/>
    <property type="match status" value="1"/>
</dbReference>
<dbReference type="Pfam" id="PF00392">
    <property type="entry name" value="GntR"/>
    <property type="match status" value="1"/>
</dbReference>
<dbReference type="Pfam" id="PF00155">
    <property type="entry name" value="Aminotran_1_2"/>
    <property type="match status" value="1"/>
</dbReference>
<dbReference type="CDD" id="cd07377">
    <property type="entry name" value="WHTH_GntR"/>
    <property type="match status" value="1"/>
</dbReference>
<dbReference type="RefSeq" id="WP_154567358.1">
    <property type="nucleotide sequence ID" value="NZ_VOSW01000159.1"/>
</dbReference>
<feature type="domain" description="HTH gntR-type" evidence="8">
    <location>
        <begin position="1"/>
        <end position="68"/>
    </location>
</feature>
<comment type="similarity">
    <text evidence="1">In the C-terminal section; belongs to the class-I pyridoxal-phosphate-dependent aminotransferase family.</text>
</comment>
<evidence type="ECO:0000313" key="10">
    <source>
        <dbReference type="Proteomes" id="UP000463700"/>
    </source>
</evidence>
<name>A0A6N6VZW8_9BURK</name>
<evidence type="ECO:0000256" key="1">
    <source>
        <dbReference type="ARBA" id="ARBA00005384"/>
    </source>
</evidence>
<keyword evidence="7" id="KW-0804">Transcription</keyword>
<dbReference type="EMBL" id="VOSW01000159">
    <property type="protein sequence ID" value="KAE8753915.1"/>
    <property type="molecule type" value="Genomic_DNA"/>
</dbReference>
<sequence length="469" mass="50885">MRYKQLAVEIAGLIRRGDLAPGMRLPSVRQATKAYGVSPATVAHAYRSLEFQGLIETRPRAGHFVSVQAGQILPGSSFVRTTEVALTPETDDLLFHVLSSSNASGIVPLGAAFPSPAMFPSNQLDRSLASIARTMGAEAAFTELSSGNEGLRRQIGRRYMAAGMAVPTDEVVVTGGALEALSLCLQTITSPGDVVAIRTPTFYGALQALDRMRLKAVEIPMHPSDGLDVSLLADALKRHPIRACWFMTSFQNPTGASMPDTTKEALVALLAAHDVPLIEDDVYAELYFGASPVRPAKSFDRKGLVLHCGSFSKSLAPGYRVGWVAAGRFTQQIARAKSMTNISTSVPAQLAIADYLQSRSYDRHLRQFRQNLAAQQDNMVDAIERFFPSGTHVSRPKGGYFLWLELPVQVDSVRLFELSRKQGISIAPGPIFSGSGGYRNCIRLNYGHPWTHEIERGVETVGSLAHSLC</sequence>
<dbReference type="AlphaFoldDB" id="A0A6N6VZW8"/>
<dbReference type="Gene3D" id="3.90.1150.10">
    <property type="entry name" value="Aspartate Aminotransferase, domain 1"/>
    <property type="match status" value="1"/>
</dbReference>
<dbReference type="SMART" id="SM00345">
    <property type="entry name" value="HTH_GNTR"/>
    <property type="match status" value="1"/>
</dbReference>
<evidence type="ECO:0000313" key="9">
    <source>
        <dbReference type="EMBL" id="KAE8753915.1"/>
    </source>
</evidence>
<dbReference type="InterPro" id="IPR015422">
    <property type="entry name" value="PyrdxlP-dep_Trfase_small"/>
</dbReference>
<keyword evidence="6" id="KW-0238">DNA-binding</keyword>
<dbReference type="OrthoDB" id="9804020at2"/>
<dbReference type="InterPro" id="IPR036388">
    <property type="entry name" value="WH-like_DNA-bd_sf"/>
</dbReference>
<dbReference type="Proteomes" id="UP000463700">
    <property type="component" value="Unassembled WGS sequence"/>
</dbReference>
<dbReference type="InterPro" id="IPR000524">
    <property type="entry name" value="Tscrpt_reg_HTH_GntR"/>
</dbReference>
<organism evidence="9 10">
    <name type="scientific">Paraburkholderia madseniana</name>
    <dbReference type="NCBI Taxonomy" id="2599607"/>
    <lineage>
        <taxon>Bacteria</taxon>
        <taxon>Pseudomonadati</taxon>
        <taxon>Pseudomonadota</taxon>
        <taxon>Betaproteobacteria</taxon>
        <taxon>Burkholderiales</taxon>
        <taxon>Burkholderiaceae</taxon>
        <taxon>Paraburkholderia</taxon>
    </lineage>
</organism>
<dbReference type="InterPro" id="IPR051446">
    <property type="entry name" value="HTH_trans_reg/aminotransferase"/>
</dbReference>
<evidence type="ECO:0000256" key="6">
    <source>
        <dbReference type="ARBA" id="ARBA00023125"/>
    </source>
</evidence>
<dbReference type="InterPro" id="IPR015421">
    <property type="entry name" value="PyrdxlP-dep_Trfase_major"/>
</dbReference>
<dbReference type="PANTHER" id="PTHR46577:SF1">
    <property type="entry name" value="HTH-TYPE TRANSCRIPTIONAL REGULATORY PROTEIN GABR"/>
    <property type="match status" value="1"/>
</dbReference>
<evidence type="ECO:0000256" key="5">
    <source>
        <dbReference type="ARBA" id="ARBA00023015"/>
    </source>
</evidence>
<accession>A0A6N6VZW8</accession>
<keyword evidence="5" id="KW-0805">Transcription regulation</keyword>
<dbReference type="GO" id="GO:0008483">
    <property type="term" value="F:transaminase activity"/>
    <property type="evidence" value="ECO:0007669"/>
    <property type="project" value="UniProtKB-KW"/>
</dbReference>